<comment type="caution">
    <text evidence="1">The sequence shown here is derived from an EMBL/GenBank/DDBJ whole genome shotgun (WGS) entry which is preliminary data.</text>
</comment>
<accession>A0A5J4QSZ6</accession>
<protein>
    <recommendedName>
        <fullName evidence="2">Glycoside hydrolase family 5 domain-containing protein</fullName>
    </recommendedName>
</protein>
<dbReference type="Gene3D" id="3.20.20.80">
    <property type="entry name" value="Glycosidases"/>
    <property type="match status" value="1"/>
</dbReference>
<evidence type="ECO:0008006" key="2">
    <source>
        <dbReference type="Google" id="ProtNLM"/>
    </source>
</evidence>
<organism evidence="1">
    <name type="scientific">termite gut metagenome</name>
    <dbReference type="NCBI Taxonomy" id="433724"/>
    <lineage>
        <taxon>unclassified sequences</taxon>
        <taxon>metagenomes</taxon>
        <taxon>organismal metagenomes</taxon>
    </lineage>
</organism>
<proteinExistence type="predicted"/>
<dbReference type="InterPro" id="IPR017853">
    <property type="entry name" value="GH"/>
</dbReference>
<reference evidence="1" key="1">
    <citation type="submission" date="2019-03" db="EMBL/GenBank/DDBJ databases">
        <title>Single cell metagenomics reveals metabolic interactions within the superorganism composed of flagellate Streblomastix strix and complex community of Bacteroidetes bacteria on its surface.</title>
        <authorList>
            <person name="Treitli S.C."/>
            <person name="Kolisko M."/>
            <person name="Husnik F."/>
            <person name="Keeling P."/>
            <person name="Hampl V."/>
        </authorList>
    </citation>
    <scope>NUCLEOTIDE SEQUENCE</scope>
    <source>
        <strain evidence="1">STM</strain>
    </source>
</reference>
<sequence>MKHFILLFFLILTICAGCTQVVDTTIAIDTNTIINDNYMGNGTQWDPYQLDYGNGHVEISEADWEKLYARLDFMRPQFMRVVVNISSYLENNILISGEKNWVTMFKILDYCQSRDVTVVFGDWGHDLVNSREVKINEKNLKHAAELVDKLVTEKGYTCIKYYNLINEPNGDWSATNTSYPLWASAMKQFHKEMEKLQVIEKVGIIGPDIAIWNEKESWWIDSCTTYLRDIIQLYDIHTYPSKITVNSGKYTDIISAYKEKIPAGRKIVMGEIGLKYIEEADSLYQQENIRRAKSKKHASSRDSQMFVYDYMYGTDIADALFQAVNTGYSGSITWMLDDAMHSNESPDKLSVWGFWNILGDEYFGSDEENVRPWYYAWSLLTKYMPVGSTVYKTTVSGDPAIKAIAVEKTGNYMIAIVNVAKETKGIKLTSETLESIKKCRKFIYADGYLKKEGDHQLLPHETNLNLELSKGEFVTIPAESLIVFTSFNY</sequence>
<name>A0A5J4QSZ6_9ZZZZ</name>
<dbReference type="EMBL" id="SNRY01002744">
    <property type="protein sequence ID" value="KAA6323703.1"/>
    <property type="molecule type" value="Genomic_DNA"/>
</dbReference>
<evidence type="ECO:0000313" key="1">
    <source>
        <dbReference type="EMBL" id="KAA6323703.1"/>
    </source>
</evidence>
<dbReference type="AlphaFoldDB" id="A0A5J4QSZ6"/>
<gene>
    <name evidence="1" type="ORF">EZS27_026885</name>
</gene>
<dbReference type="SUPFAM" id="SSF51445">
    <property type="entry name" value="(Trans)glycosidases"/>
    <property type="match status" value="1"/>
</dbReference>